<dbReference type="EMBL" id="LAZR01050225">
    <property type="protein sequence ID" value="KKK87840.1"/>
    <property type="molecule type" value="Genomic_DNA"/>
</dbReference>
<sequence length="63" mass="7061">MKQSLVKHIPKEKDWKRPASVKAGMLKHRVRTACGKRVSSDRVSVRVSMDTCTVCLAASHNIK</sequence>
<reference evidence="1" key="1">
    <citation type="journal article" date="2015" name="Nature">
        <title>Complex archaea that bridge the gap between prokaryotes and eukaryotes.</title>
        <authorList>
            <person name="Spang A."/>
            <person name="Saw J.H."/>
            <person name="Jorgensen S.L."/>
            <person name="Zaremba-Niedzwiedzka K."/>
            <person name="Martijn J."/>
            <person name="Lind A.E."/>
            <person name="van Eijk R."/>
            <person name="Schleper C."/>
            <person name="Guy L."/>
            <person name="Ettema T.J."/>
        </authorList>
    </citation>
    <scope>NUCLEOTIDE SEQUENCE</scope>
</reference>
<protein>
    <submittedName>
        <fullName evidence="1">Uncharacterized protein</fullName>
    </submittedName>
</protein>
<evidence type="ECO:0000313" key="1">
    <source>
        <dbReference type="EMBL" id="KKK87840.1"/>
    </source>
</evidence>
<comment type="caution">
    <text evidence="1">The sequence shown here is derived from an EMBL/GenBank/DDBJ whole genome shotgun (WGS) entry which is preliminary data.</text>
</comment>
<dbReference type="AlphaFoldDB" id="A0A0F8ZPC2"/>
<accession>A0A0F8ZPC2</accession>
<organism evidence="1">
    <name type="scientific">marine sediment metagenome</name>
    <dbReference type="NCBI Taxonomy" id="412755"/>
    <lineage>
        <taxon>unclassified sequences</taxon>
        <taxon>metagenomes</taxon>
        <taxon>ecological metagenomes</taxon>
    </lineage>
</organism>
<gene>
    <name evidence="1" type="ORF">LCGC14_2749170</name>
</gene>
<proteinExistence type="predicted"/>
<name>A0A0F8ZPC2_9ZZZZ</name>